<dbReference type="PROSITE" id="PS50929">
    <property type="entry name" value="ABC_TM1F"/>
    <property type="match status" value="2"/>
</dbReference>
<dbReference type="CDD" id="cd18578">
    <property type="entry name" value="ABC_6TM_Pgp_ABCB1_D2_like"/>
    <property type="match status" value="1"/>
</dbReference>
<dbReference type="PANTHER" id="PTHR43394">
    <property type="entry name" value="ATP-DEPENDENT PERMEASE MDL1, MITOCHONDRIAL"/>
    <property type="match status" value="1"/>
</dbReference>
<evidence type="ECO:0000256" key="1">
    <source>
        <dbReference type="ARBA" id="ARBA00004141"/>
    </source>
</evidence>
<dbReference type="OMA" id="CEGWIGL"/>
<evidence type="ECO:0000313" key="13">
    <source>
        <dbReference type="Proteomes" id="UP000186817"/>
    </source>
</evidence>
<keyword evidence="5" id="KW-0677">Repeat</keyword>
<keyword evidence="10" id="KW-0472">Membrane</keyword>
<keyword evidence="3" id="KW-0813">Transport</keyword>
<dbReference type="FunFam" id="3.40.50.300:FF:000479">
    <property type="entry name" value="Multidrug resistance protein 1A"/>
    <property type="match status" value="2"/>
</dbReference>
<comment type="caution">
    <text evidence="12">The sequence shown here is derived from an EMBL/GenBank/DDBJ whole genome shotgun (WGS) entry which is preliminary data.</text>
</comment>
<evidence type="ECO:0000256" key="4">
    <source>
        <dbReference type="ARBA" id="ARBA00022692"/>
    </source>
</evidence>
<evidence type="ECO:0000313" key="12">
    <source>
        <dbReference type="EMBL" id="OLP94151.1"/>
    </source>
</evidence>
<evidence type="ECO:0000256" key="8">
    <source>
        <dbReference type="ARBA" id="ARBA00022967"/>
    </source>
</evidence>
<dbReference type="InterPro" id="IPR011527">
    <property type="entry name" value="ABC1_TM_dom"/>
</dbReference>
<keyword evidence="6" id="KW-0547">Nucleotide-binding</keyword>
<keyword evidence="8" id="KW-1278">Translocase</keyword>
<dbReference type="PROSITE" id="PS50893">
    <property type="entry name" value="ABC_TRANSPORTER_2"/>
    <property type="match status" value="2"/>
</dbReference>
<dbReference type="SMART" id="SM00382">
    <property type="entry name" value="AAA"/>
    <property type="match status" value="2"/>
</dbReference>
<keyword evidence="11" id="KW-0325">Glycoprotein</keyword>
<dbReference type="Pfam" id="PF00664">
    <property type="entry name" value="ABC_membrane"/>
    <property type="match status" value="2"/>
</dbReference>
<gene>
    <name evidence="12" type="primary">Abcb1a</name>
    <name evidence="12" type="ORF">AK812_SmicGene23891</name>
</gene>
<dbReference type="GO" id="GO:0005743">
    <property type="term" value="C:mitochondrial inner membrane"/>
    <property type="evidence" value="ECO:0007669"/>
    <property type="project" value="TreeGrafter"/>
</dbReference>
<evidence type="ECO:0000256" key="6">
    <source>
        <dbReference type="ARBA" id="ARBA00022741"/>
    </source>
</evidence>
<dbReference type="PANTHER" id="PTHR43394:SF27">
    <property type="entry name" value="ATP-DEPENDENT TRANSLOCASE ABCB1-LIKE"/>
    <property type="match status" value="1"/>
</dbReference>
<dbReference type="GO" id="GO:0015421">
    <property type="term" value="F:ABC-type oligopeptide transporter activity"/>
    <property type="evidence" value="ECO:0007669"/>
    <property type="project" value="TreeGrafter"/>
</dbReference>
<evidence type="ECO:0000256" key="7">
    <source>
        <dbReference type="ARBA" id="ARBA00022840"/>
    </source>
</evidence>
<comment type="subcellular location">
    <subcellularLocation>
        <location evidence="1">Membrane</location>
        <topology evidence="1">Multi-pass membrane protein</topology>
    </subcellularLocation>
</comment>
<dbReference type="InterPro" id="IPR036640">
    <property type="entry name" value="ABC1_TM_sf"/>
</dbReference>
<dbReference type="InterPro" id="IPR027417">
    <property type="entry name" value="P-loop_NTPase"/>
</dbReference>
<dbReference type="Pfam" id="PF00005">
    <property type="entry name" value="ABC_tran"/>
    <property type="match status" value="2"/>
</dbReference>
<comment type="similarity">
    <text evidence="2">Belongs to the ABC transporter superfamily. ABCB family. Multidrug resistance exporter (TC 3.A.1.201) subfamily.</text>
</comment>
<dbReference type="CDD" id="cd03249">
    <property type="entry name" value="ABC_MTABC3_MDL1_MDL2"/>
    <property type="match status" value="1"/>
</dbReference>
<dbReference type="InterPro" id="IPR039421">
    <property type="entry name" value="Type_1_exporter"/>
</dbReference>
<dbReference type="SUPFAM" id="SSF52540">
    <property type="entry name" value="P-loop containing nucleoside triphosphate hydrolases"/>
    <property type="match status" value="2"/>
</dbReference>
<dbReference type="GO" id="GO:0016887">
    <property type="term" value="F:ATP hydrolysis activity"/>
    <property type="evidence" value="ECO:0007669"/>
    <property type="project" value="InterPro"/>
</dbReference>
<evidence type="ECO:0000256" key="11">
    <source>
        <dbReference type="ARBA" id="ARBA00023180"/>
    </source>
</evidence>
<dbReference type="EMBL" id="LSRX01000555">
    <property type="protein sequence ID" value="OLP94151.1"/>
    <property type="molecule type" value="Genomic_DNA"/>
</dbReference>
<dbReference type="OrthoDB" id="6500128at2759"/>
<evidence type="ECO:0000256" key="3">
    <source>
        <dbReference type="ARBA" id="ARBA00022448"/>
    </source>
</evidence>
<dbReference type="SUPFAM" id="SSF90123">
    <property type="entry name" value="ABC transporter transmembrane region"/>
    <property type="match status" value="2"/>
</dbReference>
<dbReference type="GO" id="GO:0090374">
    <property type="term" value="P:oligopeptide export from mitochondrion"/>
    <property type="evidence" value="ECO:0007669"/>
    <property type="project" value="TreeGrafter"/>
</dbReference>
<reference evidence="12 13" key="1">
    <citation type="submission" date="2016-02" db="EMBL/GenBank/DDBJ databases">
        <title>Genome analysis of coral dinoflagellate symbionts highlights evolutionary adaptations to a symbiotic lifestyle.</title>
        <authorList>
            <person name="Aranda M."/>
            <person name="Li Y."/>
            <person name="Liew Y.J."/>
            <person name="Baumgarten S."/>
            <person name="Simakov O."/>
            <person name="Wilson M."/>
            <person name="Piel J."/>
            <person name="Ashoor H."/>
            <person name="Bougouffa S."/>
            <person name="Bajic V.B."/>
            <person name="Ryu T."/>
            <person name="Ravasi T."/>
            <person name="Bayer T."/>
            <person name="Micklem G."/>
            <person name="Kim H."/>
            <person name="Bhak J."/>
            <person name="Lajeunesse T.C."/>
            <person name="Voolstra C.R."/>
        </authorList>
    </citation>
    <scope>NUCLEOTIDE SEQUENCE [LARGE SCALE GENOMIC DNA]</scope>
    <source>
        <strain evidence="12 13">CCMP2467</strain>
    </source>
</reference>
<dbReference type="InterPro" id="IPR017871">
    <property type="entry name" value="ABC_transporter-like_CS"/>
</dbReference>
<dbReference type="GO" id="GO:0005524">
    <property type="term" value="F:ATP binding"/>
    <property type="evidence" value="ECO:0007669"/>
    <property type="project" value="UniProtKB-KW"/>
</dbReference>
<organism evidence="12 13">
    <name type="scientific">Symbiodinium microadriaticum</name>
    <name type="common">Dinoflagellate</name>
    <name type="synonym">Zooxanthella microadriatica</name>
    <dbReference type="NCBI Taxonomy" id="2951"/>
    <lineage>
        <taxon>Eukaryota</taxon>
        <taxon>Sar</taxon>
        <taxon>Alveolata</taxon>
        <taxon>Dinophyceae</taxon>
        <taxon>Suessiales</taxon>
        <taxon>Symbiodiniaceae</taxon>
        <taxon>Symbiodinium</taxon>
    </lineage>
</organism>
<protein>
    <submittedName>
        <fullName evidence="12">Multidrug resistance protein 1A</fullName>
    </submittedName>
</protein>
<dbReference type="Proteomes" id="UP000186817">
    <property type="component" value="Unassembled WGS sequence"/>
</dbReference>
<dbReference type="InterPro" id="IPR003439">
    <property type="entry name" value="ABC_transporter-like_ATP-bd"/>
</dbReference>
<dbReference type="Gene3D" id="1.20.1560.10">
    <property type="entry name" value="ABC transporter type 1, transmembrane domain"/>
    <property type="match status" value="1"/>
</dbReference>
<dbReference type="CDD" id="cd18577">
    <property type="entry name" value="ABC_6TM_Pgp_ABCB1_D1_like"/>
    <property type="match status" value="1"/>
</dbReference>
<sequence>MAANTPRCLEKRMFQSAIWAAFNCYEHSEIDGLKRQASRCRSPKHSESRRKCPVCSFPILPSAMVMETPVKGLPVLLGREQSPKIAHDVEMGKNAHFAEVNEMIEIGEKGQKTQKPTSSGSDDIAAVTAHLKCCEKIVLGFGAVCALAQGVSTPAIAMFTADSITTLTAVDADEEHMLGQMAPTLYKIMGLAVVQFLLAFAWQTCLSWAAAKQCNRWHASFMGTLLSLDVSWYDEHEPAGVAAKLETGIGNVYSFMSTALGYLIASLAQLIGGLALAFVTGWQLALVVSATIPVLMCLAHRLGKEVERQTVDQQRDFARASAVAEESLMAIRTVAAFGGEGTELGRFEKELLSAKMGGVRSGAKIGVAWGGLNFFYAWVYGLALWCGGHVLLANESFHYQPNQVVTVMIAMLVGVTGLSSFSGFAPMMAKAVVSAKSMKQVMATARVIERPLYTKEELPVQLETVETIEFRNVSFRYPTRPDKWVLQKFSFRVEKGQKIAFAGESGCGKSTTIQLLERFYDPCEGEVLVNGIHLSKVPAKAWRKLIGYVGQEPVLFATTAMKNLKAGDDSISDEQALDAAKAAQIYDTLIELPEQFDTFVGSGGGLLSGGQRQRLAIARALAKSPQILLLDEATSALDNESERMVQATLDSLGTALGNSVTTISIAHRLTTIKGSDVIYVLKDGRCCEQGSHEDLLELRGEYYSMAKLQQATRDDKDGEEENPNNPNDVFVPPPEGNNEAGMQKPARRSGSAISFLETALALDGNGKDPSNYRSAIWCRLLDLMKIYWWIWPLAFLIVVIQAAAFPFQAVFFNAGIVALFNTEGIDLHKLDEACLCLVLVGLGSGVAVLCQNSLFTYLQESLCLILRKAAFASTIRMDMAFFDAPENQTASILVSLERHMNRVGQMLGIQLGNSAGAIFTCILSIGFSFFGSWILAVVLLGLLPICGYIGFKVASCAARVDPKVEGAYARAGKFTAEAATSIRTVRALGAEEHTLSILRESMQYVLQSNAAKSWKLGLSVGLNLALIQVIYLAGFWISAVCIQFWQFDAHQVLLTLFCVVFGVASVSSIVQFIPESASGYYAAMEVFRLVDQVSQIDATQPTGRIETFGDGSIEFQSVNFWYPHRSEVRVLKNLNFTIEKGQSVALVGFSGSGKSTVIQLLQRFYDPQAGAILVGGQDLRQLNVAWWRQQLGIVGQEPVLFDMSLEENVKYGYPAATDEEVRDAAKAANMDYIFSGAVQWRDRVGLRGEKLSGGQKQRCAIARALLRKPQFMLLDEATSALDSVSENLVQQAMQEARVGKTTITVAHRLSTIQDSDKIFVFSNGRLLESGTYEELVALDGNFTKLAARSL</sequence>
<dbReference type="Gene3D" id="3.40.50.300">
    <property type="entry name" value="P-loop containing nucleotide triphosphate hydrolases"/>
    <property type="match status" value="2"/>
</dbReference>
<accession>A0A1Q9DG37</accession>
<dbReference type="InterPro" id="IPR003593">
    <property type="entry name" value="AAA+_ATPase"/>
</dbReference>
<dbReference type="PROSITE" id="PS00211">
    <property type="entry name" value="ABC_TRANSPORTER_1"/>
    <property type="match status" value="1"/>
</dbReference>
<keyword evidence="13" id="KW-1185">Reference proteome</keyword>
<keyword evidence="9" id="KW-1133">Transmembrane helix</keyword>
<evidence type="ECO:0000256" key="2">
    <source>
        <dbReference type="ARBA" id="ARBA00007577"/>
    </source>
</evidence>
<keyword evidence="7" id="KW-0067">ATP-binding</keyword>
<name>A0A1Q9DG37_SYMMI</name>
<evidence type="ECO:0000256" key="9">
    <source>
        <dbReference type="ARBA" id="ARBA00022989"/>
    </source>
</evidence>
<evidence type="ECO:0000256" key="10">
    <source>
        <dbReference type="ARBA" id="ARBA00023136"/>
    </source>
</evidence>
<proteinExistence type="inferred from homology"/>
<keyword evidence="4" id="KW-0812">Transmembrane</keyword>
<evidence type="ECO:0000256" key="5">
    <source>
        <dbReference type="ARBA" id="ARBA00022737"/>
    </source>
</evidence>